<organism evidence="1 2">
    <name type="scientific">Ktedonospora formicarum</name>
    <dbReference type="NCBI Taxonomy" id="2778364"/>
    <lineage>
        <taxon>Bacteria</taxon>
        <taxon>Bacillati</taxon>
        <taxon>Chloroflexota</taxon>
        <taxon>Ktedonobacteria</taxon>
        <taxon>Ktedonobacterales</taxon>
        <taxon>Ktedonobacteraceae</taxon>
        <taxon>Ktedonospora</taxon>
    </lineage>
</organism>
<dbReference type="Gene3D" id="3.40.91.30">
    <property type="match status" value="1"/>
</dbReference>
<protein>
    <submittedName>
        <fullName evidence="1">Uncharacterized protein</fullName>
    </submittedName>
</protein>
<evidence type="ECO:0000313" key="2">
    <source>
        <dbReference type="Proteomes" id="UP000612362"/>
    </source>
</evidence>
<dbReference type="RefSeq" id="WP_220197711.1">
    <property type="nucleotide sequence ID" value="NZ_BNJF01000004.1"/>
</dbReference>
<accession>A0A8J3MWC2</accession>
<gene>
    <name evidence="1" type="ORF">KSX_66710</name>
</gene>
<dbReference type="EMBL" id="BNJF01000004">
    <property type="protein sequence ID" value="GHO48508.1"/>
    <property type="molecule type" value="Genomic_DNA"/>
</dbReference>
<name>A0A8J3MWC2_9CHLR</name>
<comment type="caution">
    <text evidence="1">The sequence shown here is derived from an EMBL/GenBank/DDBJ whole genome shotgun (WGS) entry which is preliminary data.</text>
</comment>
<dbReference type="Proteomes" id="UP000612362">
    <property type="component" value="Unassembled WGS sequence"/>
</dbReference>
<dbReference type="AlphaFoldDB" id="A0A8J3MWC2"/>
<evidence type="ECO:0000313" key="1">
    <source>
        <dbReference type="EMBL" id="GHO48508.1"/>
    </source>
</evidence>
<keyword evidence="2" id="KW-1185">Reference proteome</keyword>
<sequence>MTYGFIKAKETVYAGKHFRSRIEARWAVVFTTLAVTWRYEPQHYDFGRKRPWLDDEYEFREYVQEALYENTYDDRSDVIRGAYQDRYERHMYLPDFYLPEFQHWVEIKGKTPTYDERSKATHLTWQTKQPITIIWGNIPGPNDKWGEATDIINGEMNIIALFAIECGVKAVEKAFTTARQFRFMEHP</sequence>
<reference evidence="1" key="1">
    <citation type="submission" date="2020-10" db="EMBL/GenBank/DDBJ databases">
        <title>Taxonomic study of unclassified bacteria belonging to the class Ktedonobacteria.</title>
        <authorList>
            <person name="Yabe S."/>
            <person name="Wang C.M."/>
            <person name="Zheng Y."/>
            <person name="Sakai Y."/>
            <person name="Cavaletti L."/>
            <person name="Monciardini P."/>
            <person name="Donadio S."/>
        </authorList>
    </citation>
    <scope>NUCLEOTIDE SEQUENCE</scope>
    <source>
        <strain evidence="1">SOSP1-1</strain>
    </source>
</reference>
<proteinExistence type="predicted"/>